<keyword evidence="4" id="KW-1185">Reference proteome</keyword>
<reference evidence="3 4" key="1">
    <citation type="submission" date="2024-10" db="EMBL/GenBank/DDBJ databases">
        <authorList>
            <person name="Kim D."/>
        </authorList>
    </citation>
    <scope>NUCLEOTIDE SEQUENCE [LARGE SCALE GENOMIC DNA]</scope>
    <source>
        <strain evidence="3">BH-2024</strain>
    </source>
</reference>
<feature type="region of interest" description="Disordered" evidence="1">
    <location>
        <begin position="53"/>
        <end position="73"/>
    </location>
</feature>
<dbReference type="EMBL" id="JBICBT010001406">
    <property type="protein sequence ID" value="KAL3068690.1"/>
    <property type="molecule type" value="Genomic_DNA"/>
</dbReference>
<name>A0ABD2HTJ4_9BILA</name>
<accession>A0ABD2HTJ4</accession>
<gene>
    <name evidence="3" type="ORF">niasHT_032106</name>
</gene>
<organism evidence="3 4">
    <name type="scientific">Heterodera trifolii</name>
    <dbReference type="NCBI Taxonomy" id="157864"/>
    <lineage>
        <taxon>Eukaryota</taxon>
        <taxon>Metazoa</taxon>
        <taxon>Ecdysozoa</taxon>
        <taxon>Nematoda</taxon>
        <taxon>Chromadorea</taxon>
        <taxon>Rhabditida</taxon>
        <taxon>Tylenchina</taxon>
        <taxon>Tylenchomorpha</taxon>
        <taxon>Tylenchoidea</taxon>
        <taxon>Heteroderidae</taxon>
        <taxon>Heteroderinae</taxon>
        <taxon>Heterodera</taxon>
    </lineage>
</organism>
<feature type="signal peptide" evidence="2">
    <location>
        <begin position="1"/>
        <end position="24"/>
    </location>
</feature>
<evidence type="ECO:0000313" key="3">
    <source>
        <dbReference type="EMBL" id="KAL3068690.1"/>
    </source>
</evidence>
<evidence type="ECO:0000256" key="2">
    <source>
        <dbReference type="SAM" id="SignalP"/>
    </source>
</evidence>
<dbReference type="Proteomes" id="UP001620626">
    <property type="component" value="Unassembled WGS sequence"/>
</dbReference>
<protein>
    <submittedName>
        <fullName evidence="3">Uncharacterized protein</fullName>
    </submittedName>
</protein>
<sequence>MLSAPMHGFGLFLSLFAAINLSRSQISPKGSFLMANKFLETGKMLFDKLQNQTGNEHAENEADDELKSQKANGKALETKSDNFQQKAFGFLCGIEMKAQNDEKANDKTKKVDILLLLRNFCQNWKNKKIFWEAMKKGQNVTLITDLKRKMDSQIFQQMLQKSAKMENLNPKNQTKFEKLVIFGIDLQTKLYPIFEAIIHALSNQSSSASADQTKGLATLRRRKRHNNLAFYRERVVENKCAWFTIFSVISLILFGDLTARLANQHLITLSTGASHDIPSKHLSAGWKEAGISIVTSVNNLKLNQQIYGESLRTLAKMESLNSKNKKEFGNFAKFSIDLLKKVTEILKDARMSPQRFIWQFGASAFLFYRRPSHNTA</sequence>
<comment type="caution">
    <text evidence="3">The sequence shown here is derived from an EMBL/GenBank/DDBJ whole genome shotgun (WGS) entry which is preliminary data.</text>
</comment>
<feature type="compositionally biased region" description="Basic and acidic residues" evidence="1">
    <location>
        <begin position="56"/>
        <end position="68"/>
    </location>
</feature>
<proteinExistence type="predicted"/>
<dbReference type="AlphaFoldDB" id="A0ABD2HTJ4"/>
<evidence type="ECO:0000256" key="1">
    <source>
        <dbReference type="SAM" id="MobiDB-lite"/>
    </source>
</evidence>
<feature type="chain" id="PRO_5044759266" evidence="2">
    <location>
        <begin position="25"/>
        <end position="376"/>
    </location>
</feature>
<keyword evidence="2" id="KW-0732">Signal</keyword>
<evidence type="ECO:0000313" key="4">
    <source>
        <dbReference type="Proteomes" id="UP001620626"/>
    </source>
</evidence>